<organism evidence="1 2">
    <name type="scientific">Friedmanniomyces endolithicus</name>
    <dbReference type="NCBI Taxonomy" id="329885"/>
    <lineage>
        <taxon>Eukaryota</taxon>
        <taxon>Fungi</taxon>
        <taxon>Dikarya</taxon>
        <taxon>Ascomycota</taxon>
        <taxon>Pezizomycotina</taxon>
        <taxon>Dothideomycetes</taxon>
        <taxon>Dothideomycetidae</taxon>
        <taxon>Mycosphaerellales</taxon>
        <taxon>Teratosphaeriaceae</taxon>
        <taxon>Friedmanniomyces</taxon>
    </lineage>
</organism>
<evidence type="ECO:0000313" key="1">
    <source>
        <dbReference type="EMBL" id="TKA37967.1"/>
    </source>
</evidence>
<evidence type="ECO:0008006" key="3">
    <source>
        <dbReference type="Google" id="ProtNLM"/>
    </source>
</evidence>
<dbReference type="Proteomes" id="UP000310066">
    <property type="component" value="Unassembled WGS sequence"/>
</dbReference>
<evidence type="ECO:0000313" key="2">
    <source>
        <dbReference type="Proteomes" id="UP000310066"/>
    </source>
</evidence>
<dbReference type="OrthoDB" id="2851338at2759"/>
<accession>A0A4U0UQ87</accession>
<comment type="caution">
    <text evidence="1">The sequence shown here is derived from an EMBL/GenBank/DDBJ whole genome shotgun (WGS) entry which is preliminary data.</text>
</comment>
<dbReference type="EMBL" id="NAJP01000048">
    <property type="protein sequence ID" value="TKA37967.1"/>
    <property type="molecule type" value="Genomic_DNA"/>
</dbReference>
<name>A0A4U0UQ87_9PEZI</name>
<dbReference type="AlphaFoldDB" id="A0A4U0UQ87"/>
<protein>
    <recommendedName>
        <fullName evidence="3">EthD domain-containing protein</fullName>
    </recommendedName>
</protein>
<gene>
    <name evidence="1" type="ORF">B0A54_10570</name>
</gene>
<reference evidence="1 2" key="1">
    <citation type="submission" date="2017-03" db="EMBL/GenBank/DDBJ databases">
        <title>Genomes of endolithic fungi from Antarctica.</title>
        <authorList>
            <person name="Coleine C."/>
            <person name="Masonjones S."/>
            <person name="Stajich J.E."/>
        </authorList>
    </citation>
    <scope>NUCLEOTIDE SEQUENCE [LARGE SCALE GENOMIC DNA]</scope>
    <source>
        <strain evidence="1 2">CCFEE 5311</strain>
    </source>
</reference>
<proteinExistence type="predicted"/>
<sequence length="242" mass="27713">MGGVDKPATGQNPGVLFVNSKITKPDELSPEEYTKWYEKVHIPDIFKTSGIKEASRWEAVDPKSERPYLALYPLEDLDFLQTDEFKAIPVHDDSLPGSHAIFDFADFDTRYYKFVQHYEAENAKSGQADFVIAAGFTPADEEDYDKWYRQEHLKEISGITGWRKTQRYALTFARQNRKPAGEKQLAEPPKFLTLGLQHFFDGASLPEKELAGASRSEWTKKQLGSMKETQMAIFKKLSQYTK</sequence>